<dbReference type="AlphaFoldDB" id="A0A7M1B912"/>
<dbReference type="KEGG" id="spal:FM071_07390"/>
<gene>
    <name evidence="6" type="ORF">FM071_07390</name>
</gene>
<dbReference type="PANTHER" id="PTHR30244">
    <property type="entry name" value="TRANSAMINASE"/>
    <property type="match status" value="1"/>
</dbReference>
<dbReference type="SUPFAM" id="SSF53383">
    <property type="entry name" value="PLP-dependent transferases"/>
    <property type="match status" value="1"/>
</dbReference>
<sequence length="362" mass="41376">MIKYEDLKQVNRILFRRYEESFRNFLESGWYILGNNVSSFEEAFAAFCTTKECVGVASGLDALTLAIDAFDFEQGNEIIVPSNTYIATILAIVRSGMKPVLVEPDIHSYNIDPSKIEEKITDKTRAILVVHLYGKMCDMDSITAIADQYKLKIIEDCAQAHGAMYKGKKAGSFGVGCFSFYPTKNLGALGDGGAIVAEDETYVQKLKSLRNYGSTKKYYNDEIGYNSRLDELQAGFLSIKLEILDEITQHKRDLAQVYMQNLDNRVIKPICEDDYFDVYHIFNIRHSKRDALQKYLLDNNIETQIHYPVAPHEQKAYRSILDGDYPISKAIHDTTLSLPISYFHTKEDVHRVCEVINDWEYL</sequence>
<keyword evidence="7" id="KW-1185">Reference proteome</keyword>
<dbReference type="PANTHER" id="PTHR30244:SF36">
    <property type="entry name" value="3-OXO-GLUCOSE-6-PHOSPHATE:GLUTAMATE AMINOTRANSFERASE"/>
    <property type="match status" value="1"/>
</dbReference>
<dbReference type="Pfam" id="PF01041">
    <property type="entry name" value="DegT_DnrJ_EryC1"/>
    <property type="match status" value="1"/>
</dbReference>
<comment type="similarity">
    <text evidence="2 5">Belongs to the DegT/DnrJ/EryC1 family.</text>
</comment>
<dbReference type="RefSeq" id="WP_193110285.1">
    <property type="nucleotide sequence ID" value="NZ_CP041406.1"/>
</dbReference>
<dbReference type="CDD" id="cd00616">
    <property type="entry name" value="AHBA_syn"/>
    <property type="match status" value="1"/>
</dbReference>
<dbReference type="PIRSF" id="PIRSF000390">
    <property type="entry name" value="PLP_StrS"/>
    <property type="match status" value="1"/>
</dbReference>
<proteinExistence type="inferred from homology"/>
<name>A0A7M1B912_9BACT</name>
<dbReference type="EMBL" id="CP041406">
    <property type="protein sequence ID" value="QOP46121.1"/>
    <property type="molecule type" value="Genomic_DNA"/>
</dbReference>
<dbReference type="InterPro" id="IPR015421">
    <property type="entry name" value="PyrdxlP-dep_Trfase_major"/>
</dbReference>
<keyword evidence="6" id="KW-0032">Aminotransferase</keyword>
<evidence type="ECO:0000256" key="2">
    <source>
        <dbReference type="ARBA" id="ARBA00037999"/>
    </source>
</evidence>
<organism evidence="6 7">
    <name type="scientific">Sulfurimonas paralvinellae</name>
    <dbReference type="NCBI Taxonomy" id="317658"/>
    <lineage>
        <taxon>Bacteria</taxon>
        <taxon>Pseudomonadati</taxon>
        <taxon>Campylobacterota</taxon>
        <taxon>Epsilonproteobacteria</taxon>
        <taxon>Campylobacterales</taxon>
        <taxon>Sulfurimonadaceae</taxon>
        <taxon>Sulfurimonas</taxon>
    </lineage>
</organism>
<dbReference type="Proteomes" id="UP000593580">
    <property type="component" value="Chromosome"/>
</dbReference>
<accession>A0A7M1B912</accession>
<protein>
    <submittedName>
        <fullName evidence="6">DegT/DnrJ/EryC1/StrS family aminotransferase</fullName>
    </submittedName>
</protein>
<dbReference type="Gene3D" id="3.40.640.10">
    <property type="entry name" value="Type I PLP-dependent aspartate aminotransferase-like (Major domain)"/>
    <property type="match status" value="1"/>
</dbReference>
<dbReference type="Gene3D" id="3.90.1150.10">
    <property type="entry name" value="Aspartate Aminotransferase, domain 1"/>
    <property type="match status" value="1"/>
</dbReference>
<evidence type="ECO:0000256" key="3">
    <source>
        <dbReference type="PIRSR" id="PIRSR000390-1"/>
    </source>
</evidence>
<keyword evidence="6" id="KW-0808">Transferase</keyword>
<evidence type="ECO:0000313" key="7">
    <source>
        <dbReference type="Proteomes" id="UP000593580"/>
    </source>
</evidence>
<evidence type="ECO:0000313" key="6">
    <source>
        <dbReference type="EMBL" id="QOP46121.1"/>
    </source>
</evidence>
<feature type="active site" description="Proton acceptor" evidence="3">
    <location>
        <position position="184"/>
    </location>
</feature>
<evidence type="ECO:0000256" key="1">
    <source>
        <dbReference type="ARBA" id="ARBA00022898"/>
    </source>
</evidence>
<evidence type="ECO:0000256" key="4">
    <source>
        <dbReference type="PIRSR" id="PIRSR000390-2"/>
    </source>
</evidence>
<dbReference type="GO" id="GO:0008483">
    <property type="term" value="F:transaminase activity"/>
    <property type="evidence" value="ECO:0007669"/>
    <property type="project" value="UniProtKB-KW"/>
</dbReference>
<dbReference type="GO" id="GO:0000271">
    <property type="term" value="P:polysaccharide biosynthetic process"/>
    <property type="evidence" value="ECO:0007669"/>
    <property type="project" value="TreeGrafter"/>
</dbReference>
<dbReference type="InterPro" id="IPR000653">
    <property type="entry name" value="DegT/StrS_aminotransferase"/>
</dbReference>
<feature type="modified residue" description="N6-(pyridoxal phosphate)lysine" evidence="4">
    <location>
        <position position="184"/>
    </location>
</feature>
<evidence type="ECO:0000256" key="5">
    <source>
        <dbReference type="RuleBase" id="RU004508"/>
    </source>
</evidence>
<dbReference type="InterPro" id="IPR015424">
    <property type="entry name" value="PyrdxlP-dep_Trfase"/>
</dbReference>
<dbReference type="GO" id="GO:0030170">
    <property type="term" value="F:pyridoxal phosphate binding"/>
    <property type="evidence" value="ECO:0007669"/>
    <property type="project" value="TreeGrafter"/>
</dbReference>
<reference evidence="6 7" key="1">
    <citation type="submission" date="2019-07" db="EMBL/GenBank/DDBJ databases">
        <title>Sulfurimonas paralvinellae sp. nov., a novel mesophilic, hydrogen- and sulfur-oxidizing chemolithoautotroph within the Epsilonproteo- bacteria isolated from a deep-sea hydrothermal vent polychaete nest, reclassification of Thiomicrospira denitrificans as Sulfurimonas denitrificans comb. nov. and emended description of the genus Sulfurimonas.</title>
        <authorList>
            <person name="Wang S."/>
            <person name="Jiang L."/>
            <person name="Shao Z."/>
        </authorList>
    </citation>
    <scope>NUCLEOTIDE SEQUENCE [LARGE SCALE GENOMIC DNA]</scope>
    <source>
        <strain evidence="6 7">GO25</strain>
    </source>
</reference>
<keyword evidence="1 4" id="KW-0663">Pyridoxal phosphate</keyword>
<dbReference type="InterPro" id="IPR015422">
    <property type="entry name" value="PyrdxlP-dep_Trfase_small"/>
</dbReference>